<dbReference type="Pfam" id="PF00892">
    <property type="entry name" value="EamA"/>
    <property type="match status" value="2"/>
</dbReference>
<feature type="transmembrane region" description="Helical" evidence="5">
    <location>
        <begin position="59"/>
        <end position="81"/>
    </location>
</feature>
<dbReference type="SUPFAM" id="SSF103481">
    <property type="entry name" value="Multidrug resistance efflux transporter EmrE"/>
    <property type="match status" value="2"/>
</dbReference>
<protein>
    <submittedName>
        <fullName evidence="7">Transporter, drug/metabolite exporter family</fullName>
    </submittedName>
</protein>
<dbReference type="OrthoDB" id="554876at2"/>
<evidence type="ECO:0000256" key="2">
    <source>
        <dbReference type="ARBA" id="ARBA00022692"/>
    </source>
</evidence>
<feature type="domain" description="EamA" evidence="6">
    <location>
        <begin position="142"/>
        <end position="271"/>
    </location>
</feature>
<keyword evidence="8" id="KW-1185">Reference proteome</keyword>
<organism evidence="7 8">
    <name type="scientific">Luminiphilus syltensis NOR5-1B</name>
    <dbReference type="NCBI Taxonomy" id="565045"/>
    <lineage>
        <taxon>Bacteria</taxon>
        <taxon>Pseudomonadati</taxon>
        <taxon>Pseudomonadota</taxon>
        <taxon>Gammaproteobacteria</taxon>
        <taxon>Cellvibrionales</taxon>
        <taxon>Halieaceae</taxon>
        <taxon>Luminiphilus</taxon>
    </lineage>
</organism>
<dbReference type="Gene3D" id="1.10.3730.20">
    <property type="match status" value="1"/>
</dbReference>
<dbReference type="PANTHER" id="PTHR22911">
    <property type="entry name" value="ACYL-MALONYL CONDENSING ENZYME-RELATED"/>
    <property type="match status" value="1"/>
</dbReference>
<dbReference type="EMBL" id="DS999411">
    <property type="protein sequence ID" value="EED34555.1"/>
    <property type="molecule type" value="Genomic_DNA"/>
</dbReference>
<dbReference type="InterPro" id="IPR037185">
    <property type="entry name" value="EmrE-like"/>
</dbReference>
<dbReference type="PANTHER" id="PTHR22911:SF6">
    <property type="entry name" value="SOLUTE CARRIER FAMILY 35 MEMBER G1"/>
    <property type="match status" value="1"/>
</dbReference>
<name>B8KSA4_9GAMM</name>
<evidence type="ECO:0000256" key="4">
    <source>
        <dbReference type="ARBA" id="ARBA00023136"/>
    </source>
</evidence>
<comment type="subcellular location">
    <subcellularLocation>
        <location evidence="1">Membrane</location>
        <topology evidence="1">Multi-pass membrane protein</topology>
    </subcellularLocation>
</comment>
<feature type="transmembrane region" description="Helical" evidence="5">
    <location>
        <begin position="87"/>
        <end position="104"/>
    </location>
</feature>
<evidence type="ECO:0000256" key="1">
    <source>
        <dbReference type="ARBA" id="ARBA00004141"/>
    </source>
</evidence>
<dbReference type="Proteomes" id="UP000004699">
    <property type="component" value="Unassembled WGS sequence"/>
</dbReference>
<keyword evidence="2 5" id="KW-0812">Transmembrane</keyword>
<dbReference type="eggNOG" id="COG0697">
    <property type="taxonomic scope" value="Bacteria"/>
</dbReference>
<proteinExistence type="predicted"/>
<evidence type="ECO:0000259" key="6">
    <source>
        <dbReference type="Pfam" id="PF00892"/>
    </source>
</evidence>
<sequence length="280" mass="29492">MILSALGFALMGALVKTAGDLGIPLMQIIFARALVSVLLSLFDIRRVSIHPLGTQRGLLLIRGLVGFASLSCVYYAVLTLSYAEATVLQYMHPLFTTVLALLLLGEYPTRRTLTCVVFSFAGLLVMALPGLSFGGVGGLPPWGVAAGLAGAAGSGLAYTIVRKLARSEHPSVIVLYFPMVCIPGSLILGWNAFVLPDTTGLLVLLGVGCFTQLGQVALTRAMQVETASRNTSLSYIQIVFAALLGFWFFGETPNYETMAGIVLILAGAGISLRAPPEAPA</sequence>
<feature type="transmembrane region" description="Helical" evidence="5">
    <location>
        <begin position="29"/>
        <end position="47"/>
    </location>
</feature>
<keyword evidence="4 5" id="KW-0472">Membrane</keyword>
<dbReference type="STRING" id="565045.NOR51B_492"/>
<accession>B8KSA4</accession>
<gene>
    <name evidence="7" type="ORF">NOR51B_492</name>
</gene>
<feature type="domain" description="EamA" evidence="6">
    <location>
        <begin position="1"/>
        <end position="127"/>
    </location>
</feature>
<feature type="transmembrane region" description="Helical" evidence="5">
    <location>
        <begin position="199"/>
        <end position="218"/>
    </location>
</feature>
<feature type="transmembrane region" description="Helical" evidence="5">
    <location>
        <begin position="173"/>
        <end position="193"/>
    </location>
</feature>
<evidence type="ECO:0000256" key="5">
    <source>
        <dbReference type="SAM" id="Phobius"/>
    </source>
</evidence>
<dbReference type="GO" id="GO:0016020">
    <property type="term" value="C:membrane"/>
    <property type="evidence" value="ECO:0007669"/>
    <property type="project" value="UniProtKB-SubCell"/>
</dbReference>
<dbReference type="HOGENOM" id="CLU_032828_0_1_6"/>
<dbReference type="AlphaFoldDB" id="B8KSA4"/>
<dbReference type="InterPro" id="IPR000620">
    <property type="entry name" value="EamA_dom"/>
</dbReference>
<feature type="transmembrane region" description="Helical" evidence="5">
    <location>
        <begin position="230"/>
        <end position="249"/>
    </location>
</feature>
<reference evidence="8" key="1">
    <citation type="journal article" date="2013" name="BMC Microbiol.">
        <title>Taxonomy and evolution of bacteriochlorophyll a-containing members of the OM60/NOR5 clade of marine gammaproteobacteria: description of Luminiphilus syltensis gen. nov., sp. nov., reclassification of Haliea rubra as Pseudohaliea rubra gen. nov., comb. nov., and emendation of Chromatocurvus halotolerans.</title>
        <authorList>
            <person name="Spring S."/>
            <person name="Riedel T."/>
            <person name="Sproer C."/>
            <person name="Yan S."/>
            <person name="Harder J."/>
            <person name="Fuchs B.M."/>
        </authorList>
    </citation>
    <scope>NUCLEOTIDE SEQUENCE [LARGE SCALE GENOMIC DNA]</scope>
    <source>
        <strain evidence="8">NOR51-B</strain>
    </source>
</reference>
<keyword evidence="3 5" id="KW-1133">Transmembrane helix</keyword>
<evidence type="ECO:0000256" key="3">
    <source>
        <dbReference type="ARBA" id="ARBA00022989"/>
    </source>
</evidence>
<evidence type="ECO:0000313" key="7">
    <source>
        <dbReference type="EMBL" id="EED34555.1"/>
    </source>
</evidence>
<evidence type="ECO:0000313" key="8">
    <source>
        <dbReference type="Proteomes" id="UP000004699"/>
    </source>
</evidence>
<feature type="transmembrane region" description="Helical" evidence="5">
    <location>
        <begin position="116"/>
        <end position="136"/>
    </location>
</feature>
<feature type="transmembrane region" description="Helical" evidence="5">
    <location>
        <begin position="142"/>
        <end position="161"/>
    </location>
</feature>